<evidence type="ECO:0000313" key="1">
    <source>
        <dbReference type="EMBL" id="RNA26877.1"/>
    </source>
</evidence>
<protein>
    <submittedName>
        <fullName evidence="1">Uncharacterized protein</fullName>
    </submittedName>
</protein>
<sequence>MTLYIVLELMLKSKLKFEIKIKRSKHKLRKIKLFQFEPMDIKRSIILIRKNIYFDKMRIFTYKNYYYA</sequence>
<name>A0A3M7RU81_BRAPC</name>
<dbReference type="Proteomes" id="UP000276133">
    <property type="component" value="Unassembled WGS sequence"/>
</dbReference>
<accession>A0A3M7RU81</accession>
<gene>
    <name evidence="1" type="ORF">BpHYR1_000420</name>
</gene>
<proteinExistence type="predicted"/>
<reference evidence="1 2" key="1">
    <citation type="journal article" date="2018" name="Sci. Rep.">
        <title>Genomic signatures of local adaptation to the degree of environmental predictability in rotifers.</title>
        <authorList>
            <person name="Franch-Gras L."/>
            <person name="Hahn C."/>
            <person name="Garcia-Roger E.M."/>
            <person name="Carmona M.J."/>
            <person name="Serra M."/>
            <person name="Gomez A."/>
        </authorList>
    </citation>
    <scope>NUCLEOTIDE SEQUENCE [LARGE SCALE GENOMIC DNA]</scope>
    <source>
        <strain evidence="1">HYR1</strain>
    </source>
</reference>
<comment type="caution">
    <text evidence="1">The sequence shown here is derived from an EMBL/GenBank/DDBJ whole genome shotgun (WGS) entry which is preliminary data.</text>
</comment>
<dbReference type="EMBL" id="REGN01002656">
    <property type="protein sequence ID" value="RNA26877.1"/>
    <property type="molecule type" value="Genomic_DNA"/>
</dbReference>
<keyword evidence="2" id="KW-1185">Reference proteome</keyword>
<dbReference type="AlphaFoldDB" id="A0A3M7RU81"/>
<organism evidence="1 2">
    <name type="scientific">Brachionus plicatilis</name>
    <name type="common">Marine rotifer</name>
    <name type="synonym">Brachionus muelleri</name>
    <dbReference type="NCBI Taxonomy" id="10195"/>
    <lineage>
        <taxon>Eukaryota</taxon>
        <taxon>Metazoa</taxon>
        <taxon>Spiralia</taxon>
        <taxon>Gnathifera</taxon>
        <taxon>Rotifera</taxon>
        <taxon>Eurotatoria</taxon>
        <taxon>Monogononta</taxon>
        <taxon>Pseudotrocha</taxon>
        <taxon>Ploima</taxon>
        <taxon>Brachionidae</taxon>
        <taxon>Brachionus</taxon>
    </lineage>
</organism>
<evidence type="ECO:0000313" key="2">
    <source>
        <dbReference type="Proteomes" id="UP000276133"/>
    </source>
</evidence>